<proteinExistence type="predicted"/>
<comment type="caution">
    <text evidence="2">The sequence shown here is derived from an EMBL/GenBank/DDBJ whole genome shotgun (WGS) entry which is preliminary data.</text>
</comment>
<feature type="region of interest" description="Disordered" evidence="1">
    <location>
        <begin position="1"/>
        <end position="73"/>
    </location>
</feature>
<dbReference type="AlphaFoldDB" id="A0A2H3SB30"/>
<sequence>MEKLESQSDTDTDIDIDMGDSISEPMDTADDGHTGPCAPCPTSIPASALLPIRDSYTSRRNDLSDDRDDDADSDTEFASIMATSMLNGILNTASNPVSPGSSSPSHDQAKTSDFVPPTRPSSTPFPHPDRRHSKPCCSSGSPHGADHDTPTDSTAFPDNEPVVLPRPITDFNQLPIEVHEAILDHLFGYRVSATSRSSMAVSSITKSWGTALRHSRRRELTELALVSDVWRILVQQRLYRHIKLKATVDCLEDAMVHLALHEQLQSYVKHIEIWFPVFQPTYGPVALSNTLTLPTVTMEGLTNATYTLPGNNCTLEQVFQFVGQTLPQARVLTLEGGERRKAPRVLHFPEQRIDPAIYKPLPVLESVQTLVTRGQWNLMRDDQDFATVLNALPGLYEWQGSYSKPKSKSYITMAEFLPKLPRHITNLSLCLESDYRREGVMPPFYSKVVQKTHICARMAEALPSLEHFAYTGRVCHHFFDVAMRSTDSRTSRLKTLDLTVKNCCRYNTSFHEAGSGIQDMGFIDAFEKLVLSAIRSLEKLKEVVYLRIRFVDLDSVLPPLNPFFIMHKGACSGVWSERILAEMGRVRPDVHFPELSESFGNIVYNKDGRMVITPDPPRTKIASLKLSNYRSLATGITIQ</sequence>
<name>A0A2H3SB30_FUSFU</name>
<dbReference type="EMBL" id="CABFJX010000401">
    <property type="protein sequence ID" value="VTT80288.1"/>
    <property type="molecule type" value="Genomic_DNA"/>
</dbReference>
<accession>A0A2H3SB30</accession>
<dbReference type="Proteomes" id="UP000760494">
    <property type="component" value="Unassembled WGS sequence"/>
</dbReference>
<protein>
    <submittedName>
        <fullName evidence="2">Uncharacterized protein</fullName>
    </submittedName>
</protein>
<gene>
    <name evidence="2" type="ORF">C2S_11644</name>
</gene>
<feature type="compositionally biased region" description="Low complexity" evidence="1">
    <location>
        <begin position="94"/>
        <end position="105"/>
    </location>
</feature>
<feature type="region of interest" description="Disordered" evidence="1">
    <location>
        <begin position="91"/>
        <end position="159"/>
    </location>
</feature>
<evidence type="ECO:0000313" key="3">
    <source>
        <dbReference type="Proteomes" id="UP000760494"/>
    </source>
</evidence>
<evidence type="ECO:0000313" key="2">
    <source>
        <dbReference type="EMBL" id="VTT80288.1"/>
    </source>
</evidence>
<organism evidence="2 3">
    <name type="scientific">Fusarium fujikuroi</name>
    <name type="common">Bakanae and foot rot disease fungus</name>
    <name type="synonym">Gibberella fujikuroi</name>
    <dbReference type="NCBI Taxonomy" id="5127"/>
    <lineage>
        <taxon>Eukaryota</taxon>
        <taxon>Fungi</taxon>
        <taxon>Dikarya</taxon>
        <taxon>Ascomycota</taxon>
        <taxon>Pezizomycotina</taxon>
        <taxon>Sordariomycetes</taxon>
        <taxon>Hypocreomycetidae</taxon>
        <taxon>Hypocreales</taxon>
        <taxon>Nectriaceae</taxon>
        <taxon>Fusarium</taxon>
        <taxon>Fusarium fujikuroi species complex</taxon>
    </lineage>
</organism>
<reference evidence="2" key="1">
    <citation type="submission" date="2019-05" db="EMBL/GenBank/DDBJ databases">
        <authorList>
            <person name="Piombo E."/>
        </authorList>
    </citation>
    <scope>NUCLEOTIDE SEQUENCE</scope>
    <source>
        <strain evidence="2">C2S</strain>
    </source>
</reference>
<evidence type="ECO:0000256" key="1">
    <source>
        <dbReference type="SAM" id="MobiDB-lite"/>
    </source>
</evidence>
<feature type="compositionally biased region" description="Acidic residues" evidence="1">
    <location>
        <begin position="8"/>
        <end position="18"/>
    </location>
</feature>
<feature type="compositionally biased region" description="Pro residues" evidence="1">
    <location>
        <begin position="117"/>
        <end position="126"/>
    </location>
</feature>